<dbReference type="PANTHER" id="PTHR10030">
    <property type="entry name" value="ALPHA-L-FUCOSIDASE"/>
    <property type="match status" value="1"/>
</dbReference>
<keyword evidence="3" id="KW-1185">Reference proteome</keyword>
<dbReference type="EMBL" id="MLAK01000861">
    <property type="protein sequence ID" value="OHT02577.1"/>
    <property type="molecule type" value="Genomic_DNA"/>
</dbReference>
<sequence length="201" mass="22805">MENLTTIYFSSVGRGQPLLINFPPNTNGVLPDNFVQRVLEFGETINKTFEFDYAQQPGVKVTASSYRGDKIAKYSLQNERLKNEISFRPENVIDGSVDTYWTMDDEYTTGELTVDFGKFVELNIISIREHIPLGQRIMGYVVYVHTTNGWEKYGEAKSLGSRRLFRGELVSADKMKLVITESQAVPLIEEFGAFKGYGAFQ</sequence>
<evidence type="ECO:0000313" key="3">
    <source>
        <dbReference type="Proteomes" id="UP000179807"/>
    </source>
</evidence>
<comment type="caution">
    <text evidence="2">The sequence shown here is derived from an EMBL/GenBank/DDBJ whole genome shotgun (WGS) entry which is preliminary data.</text>
</comment>
<feature type="domain" description="F5/8 type C" evidence="1">
    <location>
        <begin position="87"/>
        <end position="190"/>
    </location>
</feature>
<dbReference type="InterPro" id="IPR000421">
    <property type="entry name" value="FA58C"/>
</dbReference>
<dbReference type="Pfam" id="PF00754">
    <property type="entry name" value="F5_F8_type_C"/>
    <property type="match status" value="1"/>
</dbReference>
<protein>
    <recommendedName>
        <fullName evidence="1">F5/8 type C domain-containing protein</fullName>
    </recommendedName>
</protein>
<dbReference type="Proteomes" id="UP000179807">
    <property type="component" value="Unassembled WGS sequence"/>
</dbReference>
<dbReference type="InterPro" id="IPR017853">
    <property type="entry name" value="GH"/>
</dbReference>
<accession>A0A1J4JTX3</accession>
<dbReference type="GeneID" id="94841938"/>
<proteinExistence type="predicted"/>
<dbReference type="RefSeq" id="XP_068355713.1">
    <property type="nucleotide sequence ID" value="XM_068507234.1"/>
</dbReference>
<dbReference type="PANTHER" id="PTHR10030:SF37">
    <property type="entry name" value="ALPHA-L-FUCOSIDASE-RELATED"/>
    <property type="match status" value="1"/>
</dbReference>
<dbReference type="GO" id="GO:0005764">
    <property type="term" value="C:lysosome"/>
    <property type="evidence" value="ECO:0007669"/>
    <property type="project" value="TreeGrafter"/>
</dbReference>
<dbReference type="SUPFAM" id="SSF51445">
    <property type="entry name" value="(Trans)glycosidases"/>
    <property type="match status" value="1"/>
</dbReference>
<reference evidence="2" key="1">
    <citation type="submission" date="2016-10" db="EMBL/GenBank/DDBJ databases">
        <authorList>
            <person name="Benchimol M."/>
            <person name="Almeida L.G."/>
            <person name="Vasconcelos A.T."/>
            <person name="Perreira-Neves A."/>
            <person name="Rosa I.A."/>
            <person name="Tasca T."/>
            <person name="Bogo M.R."/>
            <person name="de Souza W."/>
        </authorList>
    </citation>
    <scope>NUCLEOTIDE SEQUENCE [LARGE SCALE GENOMIC DNA]</scope>
    <source>
        <strain evidence="2">K</strain>
    </source>
</reference>
<name>A0A1J4JTX3_9EUKA</name>
<dbReference type="GO" id="GO:0004560">
    <property type="term" value="F:alpha-L-fucosidase activity"/>
    <property type="evidence" value="ECO:0007669"/>
    <property type="project" value="UniProtKB-EC"/>
</dbReference>
<dbReference type="SUPFAM" id="SSF49785">
    <property type="entry name" value="Galactose-binding domain-like"/>
    <property type="match status" value="1"/>
</dbReference>
<gene>
    <name evidence="2" type="ORF">TRFO_30242</name>
</gene>
<dbReference type="Gene3D" id="3.20.20.80">
    <property type="entry name" value="Glycosidases"/>
    <property type="match status" value="1"/>
</dbReference>
<dbReference type="GO" id="GO:0006004">
    <property type="term" value="P:fucose metabolic process"/>
    <property type="evidence" value="ECO:0007669"/>
    <property type="project" value="TreeGrafter"/>
</dbReference>
<organism evidence="2 3">
    <name type="scientific">Tritrichomonas foetus</name>
    <dbReference type="NCBI Taxonomy" id="1144522"/>
    <lineage>
        <taxon>Eukaryota</taxon>
        <taxon>Metamonada</taxon>
        <taxon>Parabasalia</taxon>
        <taxon>Tritrichomonadida</taxon>
        <taxon>Tritrichomonadidae</taxon>
        <taxon>Tritrichomonas</taxon>
    </lineage>
</organism>
<dbReference type="Gene3D" id="2.60.120.260">
    <property type="entry name" value="Galactose-binding domain-like"/>
    <property type="match status" value="1"/>
</dbReference>
<dbReference type="InterPro" id="IPR008979">
    <property type="entry name" value="Galactose-bd-like_sf"/>
</dbReference>
<evidence type="ECO:0000313" key="2">
    <source>
        <dbReference type="EMBL" id="OHT02577.1"/>
    </source>
</evidence>
<dbReference type="InterPro" id="IPR000933">
    <property type="entry name" value="Glyco_hydro_29"/>
</dbReference>
<dbReference type="GO" id="GO:0016139">
    <property type="term" value="P:glycoside catabolic process"/>
    <property type="evidence" value="ECO:0007669"/>
    <property type="project" value="TreeGrafter"/>
</dbReference>
<evidence type="ECO:0000259" key="1">
    <source>
        <dbReference type="Pfam" id="PF00754"/>
    </source>
</evidence>
<dbReference type="VEuPathDB" id="TrichDB:TRFO_30242"/>
<dbReference type="AlphaFoldDB" id="A0A1J4JTX3"/>